<comment type="caution">
    <text evidence="1">The sequence shown here is derived from an EMBL/GenBank/DDBJ whole genome shotgun (WGS) entry which is preliminary data.</text>
</comment>
<evidence type="ECO:0000313" key="1">
    <source>
        <dbReference type="EMBL" id="KAF2593691.1"/>
    </source>
</evidence>
<reference evidence="1" key="1">
    <citation type="submission" date="2019-12" db="EMBL/GenBank/DDBJ databases">
        <title>Genome sequencing and annotation of Brassica cretica.</title>
        <authorList>
            <person name="Studholme D.J."/>
            <person name="Sarris P.F."/>
        </authorList>
    </citation>
    <scope>NUCLEOTIDE SEQUENCE</scope>
    <source>
        <strain evidence="1">PFS-102/07</strain>
        <tissue evidence="1">Leaf</tissue>
    </source>
</reference>
<gene>
    <name evidence="2" type="ORF">DY000_02059615</name>
    <name evidence="1" type="ORF">F2Q70_00042962</name>
</gene>
<dbReference type="AlphaFoldDB" id="A0A8S9KIG6"/>
<dbReference type="EMBL" id="QGKV02001556">
    <property type="protein sequence ID" value="KAF3519194.1"/>
    <property type="molecule type" value="Genomic_DNA"/>
</dbReference>
<organism evidence="1">
    <name type="scientific">Brassica cretica</name>
    <name type="common">Mustard</name>
    <dbReference type="NCBI Taxonomy" id="69181"/>
    <lineage>
        <taxon>Eukaryota</taxon>
        <taxon>Viridiplantae</taxon>
        <taxon>Streptophyta</taxon>
        <taxon>Embryophyta</taxon>
        <taxon>Tracheophyta</taxon>
        <taxon>Spermatophyta</taxon>
        <taxon>Magnoliopsida</taxon>
        <taxon>eudicotyledons</taxon>
        <taxon>Gunneridae</taxon>
        <taxon>Pentapetalae</taxon>
        <taxon>rosids</taxon>
        <taxon>malvids</taxon>
        <taxon>Brassicales</taxon>
        <taxon>Brassicaceae</taxon>
        <taxon>Brassiceae</taxon>
        <taxon>Brassica</taxon>
    </lineage>
</organism>
<evidence type="ECO:0000313" key="3">
    <source>
        <dbReference type="Proteomes" id="UP000266723"/>
    </source>
</evidence>
<reference evidence="2 3" key="3">
    <citation type="journal article" date="2020" name="BMC Genomics">
        <title>Intraspecific diversification of the crop wild relative Brassica cretica Lam. using demographic model selection.</title>
        <authorList>
            <person name="Kioukis A."/>
            <person name="Michalopoulou V.A."/>
            <person name="Briers L."/>
            <person name="Pirintsos S."/>
            <person name="Studholme D.J."/>
            <person name="Pavlidis P."/>
            <person name="Sarris P.F."/>
        </authorList>
    </citation>
    <scope>NUCLEOTIDE SEQUENCE [LARGE SCALE GENOMIC DNA]</scope>
    <source>
        <strain evidence="3">cv. PFS-1207/04</strain>
        <strain evidence="2">PFS-1207/04</strain>
    </source>
</reference>
<proteinExistence type="predicted"/>
<name>A0A8S9KIG6_BRACR</name>
<evidence type="ECO:0000313" key="2">
    <source>
        <dbReference type="EMBL" id="KAF3519194.1"/>
    </source>
</evidence>
<protein>
    <submittedName>
        <fullName evidence="1">Uncharacterized protein</fullName>
    </submittedName>
</protein>
<dbReference type="EMBL" id="QGKY02000164">
    <property type="protein sequence ID" value="KAF2593691.1"/>
    <property type="molecule type" value="Genomic_DNA"/>
</dbReference>
<accession>A0A8S9KIG6</accession>
<dbReference type="Proteomes" id="UP000266723">
    <property type="component" value="Unassembled WGS sequence"/>
</dbReference>
<sequence>MFGNGSMALVNAETLLPSASWWELRQHFSGVWHKWRTKISKNGVLRWFEHWGCRKIAFTWLAFRSTLVALGLDSDQKRAYIHMIRQLQLSSWWCKGTPQCCCDRSVKRKPGEQLHYLPVKRFAQLEAWGQASFQRRVEQESSIKAHGCPFGKESFGFRIESRDLSESSWVKPVFLRRLCSG</sequence>
<reference evidence="2" key="2">
    <citation type="submission" date="2019-12" db="EMBL/GenBank/DDBJ databases">
        <authorList>
            <person name="Studholme D.J."/>
            <person name="Sarris P."/>
        </authorList>
    </citation>
    <scope>NUCLEOTIDE SEQUENCE</scope>
    <source>
        <strain evidence="2">PFS-1207/04</strain>
        <tissue evidence="2">Leaf</tissue>
    </source>
</reference>
<keyword evidence="3" id="KW-1185">Reference proteome</keyword>